<reference evidence="3" key="1">
    <citation type="submission" date="2017-09" db="EMBL/GenBank/DDBJ databases">
        <title>Depth-based differentiation of microbial function through sediment-hosted aquifers and enrichment of novel symbionts in the deep terrestrial subsurface.</title>
        <authorList>
            <person name="Probst A.J."/>
            <person name="Ladd B."/>
            <person name="Jarett J.K."/>
            <person name="Geller-Mcgrath D.E."/>
            <person name="Sieber C.M.K."/>
            <person name="Emerson J.B."/>
            <person name="Anantharaman K."/>
            <person name="Thomas B.C."/>
            <person name="Malmstrom R."/>
            <person name="Stieglmeier M."/>
            <person name="Klingl A."/>
            <person name="Woyke T."/>
            <person name="Ryan C.M."/>
            <person name="Banfield J.F."/>
        </authorList>
    </citation>
    <scope>NUCLEOTIDE SEQUENCE [LARGE SCALE GENOMIC DNA]</scope>
</reference>
<dbReference type="InterPro" id="IPR001538">
    <property type="entry name" value="Man6P_isomerase-2_C"/>
</dbReference>
<dbReference type="PANTHER" id="PTHR46390">
    <property type="entry name" value="MANNOSE-1-PHOSPHATE GUANYLYLTRANSFERASE"/>
    <property type="match status" value="1"/>
</dbReference>
<dbReference type="GO" id="GO:0004475">
    <property type="term" value="F:mannose-1-phosphate guanylyltransferase (GTP) activity"/>
    <property type="evidence" value="ECO:0007669"/>
    <property type="project" value="TreeGrafter"/>
</dbReference>
<dbReference type="Pfam" id="PF01050">
    <property type="entry name" value="MannoseP_isomer"/>
    <property type="match status" value="1"/>
</dbReference>
<evidence type="ECO:0000313" key="3">
    <source>
        <dbReference type="Proteomes" id="UP000230956"/>
    </source>
</evidence>
<protein>
    <submittedName>
        <fullName evidence="2">Mannose-6-phosphate isomerase</fullName>
    </submittedName>
</protein>
<dbReference type="InterPro" id="IPR011051">
    <property type="entry name" value="RmlC_Cupin_sf"/>
</dbReference>
<evidence type="ECO:0000259" key="1">
    <source>
        <dbReference type="Pfam" id="PF01050"/>
    </source>
</evidence>
<dbReference type="InterPro" id="IPR051161">
    <property type="entry name" value="Mannose-6P_isomerase_type2"/>
</dbReference>
<sequence length="114" mass="13258">MKVEKPWGFYKQYAHNKTCSVKLLTLHPRQETSIHWHNLRSDAWVVLDEGVRVQIGEELHDAKVGEEFFIPSGTVHRLISTNEVPSRVLEIAFGYNNEDDNHRLADDYGRELDI</sequence>
<dbReference type="InterPro" id="IPR014710">
    <property type="entry name" value="RmlC-like_jellyroll"/>
</dbReference>
<gene>
    <name evidence="2" type="ORF">COY37_05140</name>
</gene>
<dbReference type="SUPFAM" id="SSF51182">
    <property type="entry name" value="RmlC-like cupins"/>
    <property type="match status" value="1"/>
</dbReference>
<dbReference type="AlphaFoldDB" id="A0A2M7T880"/>
<dbReference type="RefSeq" id="WP_286678101.1">
    <property type="nucleotide sequence ID" value="NZ_MNXI01000057.1"/>
</dbReference>
<name>A0A2M7T880_9ACTN</name>
<dbReference type="GO" id="GO:0005976">
    <property type="term" value="P:polysaccharide metabolic process"/>
    <property type="evidence" value="ECO:0007669"/>
    <property type="project" value="InterPro"/>
</dbReference>
<dbReference type="Gene3D" id="2.60.120.10">
    <property type="entry name" value="Jelly Rolls"/>
    <property type="match status" value="1"/>
</dbReference>
<dbReference type="GO" id="GO:0009298">
    <property type="term" value="P:GDP-mannose biosynthetic process"/>
    <property type="evidence" value="ECO:0007669"/>
    <property type="project" value="TreeGrafter"/>
</dbReference>
<comment type="caution">
    <text evidence="2">The sequence shown here is derived from an EMBL/GenBank/DDBJ whole genome shotgun (WGS) entry which is preliminary data.</text>
</comment>
<dbReference type="EMBL" id="PFNG01000124">
    <property type="protein sequence ID" value="PIZ39298.1"/>
    <property type="molecule type" value="Genomic_DNA"/>
</dbReference>
<keyword evidence="2" id="KW-0413">Isomerase</keyword>
<feature type="domain" description="Mannose-6-phosphate isomerase type II C-terminal" evidence="1">
    <location>
        <begin position="2"/>
        <end position="106"/>
    </location>
</feature>
<accession>A0A2M7T880</accession>
<dbReference type="PANTHER" id="PTHR46390:SF1">
    <property type="entry name" value="MANNOSE-1-PHOSPHATE GUANYLYLTRANSFERASE"/>
    <property type="match status" value="1"/>
</dbReference>
<organism evidence="2 3">
    <name type="scientific">Candidatus Aquicultor secundus</name>
    <dbReference type="NCBI Taxonomy" id="1973895"/>
    <lineage>
        <taxon>Bacteria</taxon>
        <taxon>Bacillati</taxon>
        <taxon>Actinomycetota</taxon>
        <taxon>Candidatus Aquicultoria</taxon>
        <taxon>Candidatus Aquicultorales</taxon>
        <taxon>Candidatus Aquicultoraceae</taxon>
        <taxon>Candidatus Aquicultor</taxon>
    </lineage>
</organism>
<dbReference type="Proteomes" id="UP000230956">
    <property type="component" value="Unassembled WGS sequence"/>
</dbReference>
<evidence type="ECO:0000313" key="2">
    <source>
        <dbReference type="EMBL" id="PIZ39298.1"/>
    </source>
</evidence>
<proteinExistence type="predicted"/>
<dbReference type="GO" id="GO:0016853">
    <property type="term" value="F:isomerase activity"/>
    <property type="evidence" value="ECO:0007669"/>
    <property type="project" value="UniProtKB-KW"/>
</dbReference>